<dbReference type="EMBL" id="CP036316">
    <property type="protein sequence ID" value="QDT65281.1"/>
    <property type="molecule type" value="Genomic_DNA"/>
</dbReference>
<dbReference type="Proteomes" id="UP000319976">
    <property type="component" value="Chromosome"/>
</dbReference>
<evidence type="ECO:0000313" key="2">
    <source>
        <dbReference type="EMBL" id="QDT65281.1"/>
    </source>
</evidence>
<keyword evidence="3" id="KW-1185">Reference proteome</keyword>
<evidence type="ECO:0000313" key="3">
    <source>
        <dbReference type="Proteomes" id="UP000319976"/>
    </source>
</evidence>
<evidence type="ECO:0000256" key="1">
    <source>
        <dbReference type="SAM" id="MobiDB-lite"/>
    </source>
</evidence>
<name>A0A517TA82_9PLAN</name>
<gene>
    <name evidence="2" type="ORF">V22_25290</name>
</gene>
<dbReference type="RefSeq" id="WP_145263148.1">
    <property type="nucleotide sequence ID" value="NZ_CP036316.1"/>
</dbReference>
<accession>A0A517TA82</accession>
<dbReference type="KEGG" id="chya:V22_25290"/>
<proteinExistence type="predicted"/>
<dbReference type="OrthoDB" id="215661at2"/>
<reference evidence="2 3" key="1">
    <citation type="submission" date="2019-02" db="EMBL/GenBank/DDBJ databases">
        <title>Deep-cultivation of Planctomycetes and their phenomic and genomic characterization uncovers novel biology.</title>
        <authorList>
            <person name="Wiegand S."/>
            <person name="Jogler M."/>
            <person name="Boedeker C."/>
            <person name="Pinto D."/>
            <person name="Vollmers J."/>
            <person name="Rivas-Marin E."/>
            <person name="Kohn T."/>
            <person name="Peeters S.H."/>
            <person name="Heuer A."/>
            <person name="Rast P."/>
            <person name="Oberbeckmann S."/>
            <person name="Bunk B."/>
            <person name="Jeske O."/>
            <person name="Meyerdierks A."/>
            <person name="Storesund J.E."/>
            <person name="Kallscheuer N."/>
            <person name="Luecker S."/>
            <person name="Lage O.M."/>
            <person name="Pohl T."/>
            <person name="Merkel B.J."/>
            <person name="Hornburger P."/>
            <person name="Mueller R.-W."/>
            <person name="Bruemmer F."/>
            <person name="Labrenz M."/>
            <person name="Spormann A.M."/>
            <person name="Op den Camp H."/>
            <person name="Overmann J."/>
            <person name="Amann R."/>
            <person name="Jetten M.S.M."/>
            <person name="Mascher T."/>
            <person name="Medema M.H."/>
            <person name="Devos D.P."/>
            <person name="Kaster A.-K."/>
            <person name="Ovreas L."/>
            <person name="Rohde M."/>
            <person name="Galperin M.Y."/>
            <person name="Jogler C."/>
        </authorList>
    </citation>
    <scope>NUCLEOTIDE SEQUENCE [LARGE SCALE GENOMIC DNA]</scope>
    <source>
        <strain evidence="2 3">V22</strain>
    </source>
</reference>
<feature type="region of interest" description="Disordered" evidence="1">
    <location>
        <begin position="30"/>
        <end position="56"/>
    </location>
</feature>
<sequence length="170" mass="18861">MRSGIMLLFAGFVFITSNVIIGCTPKLEKPEKPNLDAVEAPPAAPKPNSDGVSVTKKKTREILDLQELAGKPEWEQVEMDVRGNDPLSVSQSAYFHAASQLGAIPIEQWINQQKAVEGKTPNYAELQDFMKQNASLTLPALKPWQHYAYNAEEGKIVVVENRDEREAALK</sequence>
<organism evidence="2 3">
    <name type="scientific">Calycomorphotria hydatis</name>
    <dbReference type="NCBI Taxonomy" id="2528027"/>
    <lineage>
        <taxon>Bacteria</taxon>
        <taxon>Pseudomonadati</taxon>
        <taxon>Planctomycetota</taxon>
        <taxon>Planctomycetia</taxon>
        <taxon>Planctomycetales</taxon>
        <taxon>Planctomycetaceae</taxon>
        <taxon>Calycomorphotria</taxon>
    </lineage>
</organism>
<protein>
    <submittedName>
        <fullName evidence="2">Uncharacterized protein</fullName>
    </submittedName>
</protein>
<dbReference type="PROSITE" id="PS51257">
    <property type="entry name" value="PROKAR_LIPOPROTEIN"/>
    <property type="match status" value="1"/>
</dbReference>
<dbReference type="AlphaFoldDB" id="A0A517TA82"/>